<dbReference type="EMBL" id="BMDC01000001">
    <property type="protein sequence ID" value="GGH61747.1"/>
    <property type="molecule type" value="Genomic_DNA"/>
</dbReference>
<sequence length="376" mass="40941">MRNTEKPQPRPVFEKLPKYSAGKPPVAVEGLTQYKLSSNENPLGPVDEVRQVLRDFDQTHRYPDSLATRLRTALGQQLGVDPEDIVTGAGSLGALTQILATFAGGNPDGSQDEVIYSWRSFEAYPICVGLAGAKSVQVPNNSDGSHNLAAMAEAITERTKVILVCTPNNPTGPAVTEAQVRDFLNKVPSRVLVVLDEAYFEFCQASEIEAGTQPPVNGLNVYPDYRNVVVLRTFSKAQGLAGLRVGYSISHPEITEHLRVGATPFAVSSLAEEAAIASIEHSDQVMQRVQHLVAERERVKTALEAQGWWIPDSKANFIWLATGEHTPAFSALAEENALSVRAFGTEGVRVSIGEDEANSRLIRMCEGFPHKAQRPE</sequence>
<keyword evidence="6" id="KW-0028">Amino-acid biosynthesis</keyword>
<evidence type="ECO:0000256" key="6">
    <source>
        <dbReference type="HAMAP-Rule" id="MF_01023"/>
    </source>
</evidence>
<dbReference type="Gene3D" id="3.40.640.10">
    <property type="entry name" value="Type I PLP-dependent aspartate aminotransferase-like (Major domain)"/>
    <property type="match status" value="1"/>
</dbReference>
<dbReference type="SUPFAM" id="SSF53383">
    <property type="entry name" value="PLP-dependent transferases"/>
    <property type="match status" value="1"/>
</dbReference>
<protein>
    <recommendedName>
        <fullName evidence="6">Histidinol-phosphate aminotransferase</fullName>
        <ecNumber evidence="6">2.6.1.9</ecNumber>
    </recommendedName>
    <alternativeName>
        <fullName evidence="6">Imidazole acetol-phosphate transaminase</fullName>
    </alternativeName>
</protein>
<evidence type="ECO:0000259" key="7">
    <source>
        <dbReference type="Pfam" id="PF00155"/>
    </source>
</evidence>
<proteinExistence type="inferred from homology"/>
<feature type="domain" description="Aminotransferase class I/classII large" evidence="7">
    <location>
        <begin position="34"/>
        <end position="362"/>
    </location>
</feature>
<dbReference type="EC" id="2.6.1.9" evidence="6"/>
<keyword evidence="4 6" id="KW-0808">Transferase</keyword>
<evidence type="ECO:0000256" key="4">
    <source>
        <dbReference type="ARBA" id="ARBA00022679"/>
    </source>
</evidence>
<dbReference type="RefSeq" id="WP_229723081.1">
    <property type="nucleotide sequence ID" value="NZ_BMDC01000001.1"/>
</dbReference>
<dbReference type="PANTHER" id="PTHR43643:SF3">
    <property type="entry name" value="HISTIDINOL-PHOSPHATE AMINOTRANSFERASE"/>
    <property type="match status" value="1"/>
</dbReference>
<evidence type="ECO:0000256" key="3">
    <source>
        <dbReference type="ARBA" id="ARBA00022576"/>
    </source>
</evidence>
<keyword evidence="6" id="KW-0368">Histidine biosynthesis</keyword>
<comment type="pathway">
    <text evidence="6">Amino-acid biosynthesis; L-histidine biosynthesis; L-histidine from 5-phospho-alpha-D-ribose 1-diphosphate: step 7/9.</text>
</comment>
<name>A0A917IQY6_9MICC</name>
<dbReference type="AlphaFoldDB" id="A0A917IQY6"/>
<organism evidence="8 9">
    <name type="scientific">Rothia aerolata</name>
    <dbReference type="NCBI Taxonomy" id="1812262"/>
    <lineage>
        <taxon>Bacteria</taxon>
        <taxon>Bacillati</taxon>
        <taxon>Actinomycetota</taxon>
        <taxon>Actinomycetes</taxon>
        <taxon>Micrococcales</taxon>
        <taxon>Micrococcaceae</taxon>
        <taxon>Rothia</taxon>
    </lineage>
</organism>
<keyword evidence="3 6" id="KW-0032">Aminotransferase</keyword>
<dbReference type="GO" id="GO:0030170">
    <property type="term" value="F:pyridoxal phosphate binding"/>
    <property type="evidence" value="ECO:0007669"/>
    <property type="project" value="InterPro"/>
</dbReference>
<dbReference type="GO" id="GO:0004400">
    <property type="term" value="F:histidinol-phosphate transaminase activity"/>
    <property type="evidence" value="ECO:0007669"/>
    <property type="project" value="UniProtKB-UniRule"/>
</dbReference>
<accession>A0A917IQY6</accession>
<dbReference type="Pfam" id="PF00155">
    <property type="entry name" value="Aminotran_1_2"/>
    <property type="match status" value="1"/>
</dbReference>
<evidence type="ECO:0000313" key="8">
    <source>
        <dbReference type="EMBL" id="GGH61747.1"/>
    </source>
</evidence>
<evidence type="ECO:0000313" key="9">
    <source>
        <dbReference type="Proteomes" id="UP000600171"/>
    </source>
</evidence>
<feature type="modified residue" description="N6-(pyridoxal phosphate)lysine" evidence="6">
    <location>
        <position position="236"/>
    </location>
</feature>
<reference evidence="8 9" key="1">
    <citation type="journal article" date="2014" name="Int. J. Syst. Evol. Microbiol.">
        <title>Complete genome sequence of Corynebacterium casei LMG S-19264T (=DSM 44701T), isolated from a smear-ripened cheese.</title>
        <authorList>
            <consortium name="US DOE Joint Genome Institute (JGI-PGF)"/>
            <person name="Walter F."/>
            <person name="Albersmeier A."/>
            <person name="Kalinowski J."/>
            <person name="Ruckert C."/>
        </authorList>
    </citation>
    <scope>NUCLEOTIDE SEQUENCE [LARGE SCALE GENOMIC DNA]</scope>
    <source>
        <strain evidence="8 9">CCM 8669</strain>
    </source>
</reference>
<dbReference type="HAMAP" id="MF_01023">
    <property type="entry name" value="HisC_aminotrans_2"/>
    <property type="match status" value="1"/>
</dbReference>
<evidence type="ECO:0000256" key="1">
    <source>
        <dbReference type="ARBA" id="ARBA00001933"/>
    </source>
</evidence>
<comment type="caution">
    <text evidence="8">The sequence shown here is derived from an EMBL/GenBank/DDBJ whole genome shotgun (WGS) entry which is preliminary data.</text>
</comment>
<comment type="subunit">
    <text evidence="2 6">Homodimer.</text>
</comment>
<evidence type="ECO:0000256" key="2">
    <source>
        <dbReference type="ARBA" id="ARBA00011738"/>
    </source>
</evidence>
<dbReference type="InterPro" id="IPR015422">
    <property type="entry name" value="PyrdxlP-dep_Trfase_small"/>
</dbReference>
<dbReference type="NCBIfam" id="NF002878">
    <property type="entry name" value="PRK03321.1"/>
    <property type="match status" value="1"/>
</dbReference>
<keyword evidence="5 6" id="KW-0663">Pyridoxal phosphate</keyword>
<dbReference type="InterPro" id="IPR015421">
    <property type="entry name" value="PyrdxlP-dep_Trfase_major"/>
</dbReference>
<dbReference type="InterPro" id="IPR005861">
    <property type="entry name" value="HisP_aminotrans"/>
</dbReference>
<dbReference type="Gene3D" id="3.90.1150.10">
    <property type="entry name" value="Aspartate Aminotransferase, domain 1"/>
    <property type="match status" value="1"/>
</dbReference>
<dbReference type="InterPro" id="IPR050106">
    <property type="entry name" value="HistidinolP_aminotransfase"/>
</dbReference>
<dbReference type="InterPro" id="IPR024892">
    <property type="entry name" value="ArAT"/>
</dbReference>
<evidence type="ECO:0000256" key="5">
    <source>
        <dbReference type="ARBA" id="ARBA00022898"/>
    </source>
</evidence>
<dbReference type="GO" id="GO:0000105">
    <property type="term" value="P:L-histidine biosynthetic process"/>
    <property type="evidence" value="ECO:0007669"/>
    <property type="project" value="UniProtKB-UniRule"/>
</dbReference>
<comment type="cofactor">
    <cofactor evidence="1 6">
        <name>pyridoxal 5'-phosphate</name>
        <dbReference type="ChEBI" id="CHEBI:597326"/>
    </cofactor>
</comment>
<dbReference type="InterPro" id="IPR004839">
    <property type="entry name" value="Aminotransferase_I/II_large"/>
</dbReference>
<keyword evidence="9" id="KW-1185">Reference proteome</keyword>
<dbReference type="PANTHER" id="PTHR43643">
    <property type="entry name" value="HISTIDINOL-PHOSPHATE AMINOTRANSFERASE 2"/>
    <property type="match status" value="1"/>
</dbReference>
<gene>
    <name evidence="8" type="primary">pat</name>
    <name evidence="6" type="synonym">hisC</name>
    <name evidence="8" type="ORF">GCM10007359_11240</name>
</gene>
<comment type="catalytic activity">
    <reaction evidence="6">
        <text>L-histidinol phosphate + 2-oxoglutarate = 3-(imidazol-4-yl)-2-oxopropyl phosphate + L-glutamate</text>
        <dbReference type="Rhea" id="RHEA:23744"/>
        <dbReference type="ChEBI" id="CHEBI:16810"/>
        <dbReference type="ChEBI" id="CHEBI:29985"/>
        <dbReference type="ChEBI" id="CHEBI:57766"/>
        <dbReference type="ChEBI" id="CHEBI:57980"/>
        <dbReference type="EC" id="2.6.1.9"/>
    </reaction>
</comment>
<dbReference type="Proteomes" id="UP000600171">
    <property type="component" value="Unassembled WGS sequence"/>
</dbReference>
<dbReference type="CDD" id="cd00609">
    <property type="entry name" value="AAT_like"/>
    <property type="match status" value="1"/>
</dbReference>
<comment type="similarity">
    <text evidence="6">Belongs to the class-II pyridoxal-phosphate-dependent aminotransferase family. Histidinol-phosphate aminotransferase subfamily.</text>
</comment>
<dbReference type="InterPro" id="IPR015424">
    <property type="entry name" value="PyrdxlP-dep_Trfase"/>
</dbReference>